<feature type="region of interest" description="Disordered" evidence="1">
    <location>
        <begin position="284"/>
        <end position="309"/>
    </location>
</feature>
<feature type="compositionally biased region" description="Basic and acidic residues" evidence="1">
    <location>
        <begin position="43"/>
        <end position="61"/>
    </location>
</feature>
<feature type="region of interest" description="Disordered" evidence="1">
    <location>
        <begin position="1"/>
        <end position="140"/>
    </location>
</feature>
<evidence type="ECO:0000256" key="1">
    <source>
        <dbReference type="SAM" id="MobiDB-lite"/>
    </source>
</evidence>
<feature type="region of interest" description="Disordered" evidence="1">
    <location>
        <begin position="459"/>
        <end position="529"/>
    </location>
</feature>
<dbReference type="GO" id="GO:0071539">
    <property type="term" value="P:protein localization to centrosome"/>
    <property type="evidence" value="ECO:0007669"/>
    <property type="project" value="InterPro"/>
</dbReference>
<evidence type="ECO:0000313" key="3">
    <source>
        <dbReference type="Proteomes" id="UP000233080"/>
    </source>
</evidence>
<feature type="compositionally biased region" description="Polar residues" evidence="1">
    <location>
        <begin position="284"/>
        <end position="299"/>
    </location>
</feature>
<feature type="region of interest" description="Disordered" evidence="1">
    <location>
        <begin position="392"/>
        <end position="431"/>
    </location>
</feature>
<feature type="compositionally biased region" description="Polar residues" evidence="1">
    <location>
        <begin position="463"/>
        <end position="482"/>
    </location>
</feature>
<name>A0A2K5INK2_COLAP</name>
<feature type="compositionally biased region" description="Polar residues" evidence="1">
    <location>
        <begin position="494"/>
        <end position="503"/>
    </location>
</feature>
<dbReference type="Ensembl" id="ENSCANT00000041229.1">
    <property type="protein sequence ID" value="ENSCANP00000018274.1"/>
    <property type="gene ID" value="ENSCANG00000032423.1"/>
</dbReference>
<dbReference type="PANTHER" id="PTHR14164">
    <property type="entry name" value="PERICENTRIOLAR MATERIAL 1-RELATED"/>
    <property type="match status" value="1"/>
</dbReference>
<dbReference type="PANTHER" id="PTHR14164:SF12">
    <property type="entry name" value="PERICENTRIOLAR MATERIAL 1 PROTEIN"/>
    <property type="match status" value="1"/>
</dbReference>
<keyword evidence="3" id="KW-1185">Reference proteome</keyword>
<reference evidence="2" key="1">
    <citation type="submission" date="2025-08" db="UniProtKB">
        <authorList>
            <consortium name="Ensembl"/>
        </authorList>
    </citation>
    <scope>IDENTIFICATION</scope>
</reference>
<feature type="compositionally biased region" description="Polar residues" evidence="1">
    <location>
        <begin position="407"/>
        <end position="423"/>
    </location>
</feature>
<dbReference type="GO" id="GO:1905515">
    <property type="term" value="P:non-motile cilium assembly"/>
    <property type="evidence" value="ECO:0007669"/>
    <property type="project" value="TreeGrafter"/>
</dbReference>
<dbReference type="GO" id="GO:0036064">
    <property type="term" value="C:ciliary basal body"/>
    <property type="evidence" value="ECO:0007669"/>
    <property type="project" value="TreeGrafter"/>
</dbReference>
<evidence type="ECO:0000313" key="2">
    <source>
        <dbReference type="Ensembl" id="ENSCANP00000018274.1"/>
    </source>
</evidence>
<dbReference type="GO" id="GO:0034451">
    <property type="term" value="C:centriolar satellite"/>
    <property type="evidence" value="ECO:0007669"/>
    <property type="project" value="TreeGrafter"/>
</dbReference>
<organism evidence="2 3">
    <name type="scientific">Colobus angolensis palliatus</name>
    <name type="common">Peters' Angolan colobus</name>
    <dbReference type="NCBI Taxonomy" id="336983"/>
    <lineage>
        <taxon>Eukaryota</taxon>
        <taxon>Metazoa</taxon>
        <taxon>Chordata</taxon>
        <taxon>Craniata</taxon>
        <taxon>Vertebrata</taxon>
        <taxon>Euteleostomi</taxon>
        <taxon>Mammalia</taxon>
        <taxon>Eutheria</taxon>
        <taxon>Euarchontoglires</taxon>
        <taxon>Primates</taxon>
        <taxon>Haplorrhini</taxon>
        <taxon>Catarrhini</taxon>
        <taxon>Cercopithecidae</taxon>
        <taxon>Colobinae</taxon>
        <taxon>Colobus</taxon>
    </lineage>
</organism>
<reference evidence="2" key="2">
    <citation type="submission" date="2025-09" db="UniProtKB">
        <authorList>
            <consortium name="Ensembl"/>
        </authorList>
    </citation>
    <scope>IDENTIFICATION</scope>
</reference>
<dbReference type="AlphaFoldDB" id="A0A2K5INK2"/>
<dbReference type="GO" id="GO:0034454">
    <property type="term" value="P:microtubule anchoring at centrosome"/>
    <property type="evidence" value="ECO:0007669"/>
    <property type="project" value="InterPro"/>
</dbReference>
<dbReference type="InterPro" id="IPR024138">
    <property type="entry name" value="Pericentriolar_Pcm1"/>
</dbReference>
<evidence type="ECO:0008006" key="4">
    <source>
        <dbReference type="Google" id="ProtNLM"/>
    </source>
</evidence>
<sequence length="529" mass="58959">MATGGGPFEDGMNDQDLPNWSNENVDDRLNNMDWGGQQKKANRSSEKNKKKFGVESDKRVTNDISPESSPGVGRRRTKAPHTFPHSRYMSQMSVPEQAELEKLKQRINFSDLDQRSIGSDSQGRATAANNKRQLSENRKPFNFLPVQINTNKSKVASTSPPNREMIGSAQCKELFASALSNDLLQNCQVSEEDGRGEPAMESSQIVSRLVQIRDYITKASSMREDLVEKNERSANVERLTHLIDHLKEQEKSYMKFLKKILARENEEEDVRTIDSAVGSGSVAESTSLNIDVQSEASDTTARDPQQEPVEEIENLKKQHDLLKRMLQQQEQLRALQGRQAALLALQHKAEQAIAVMDDSVAETAGSLSGVSITSELNEELNDLIQRFHNQLRDSQPPAVPDNRRQAESLSLTREVSQSRNPSASERLPDEKVQLFSKMRVLQEKKQKMDKLLGELHTLRDQHLNNSSSSPQRSMDQRSTSAPSAPVGLAPVVNGESSSLTSSGPYPAAALVSQNESENEVHLNPSEKLQ</sequence>
<protein>
    <recommendedName>
        <fullName evidence="4">Pericentriolar material 1 protein C-terminal domain-containing protein</fullName>
    </recommendedName>
</protein>
<accession>A0A2K5INK2</accession>
<feature type="compositionally biased region" description="Polar residues" evidence="1">
    <location>
        <begin position="116"/>
        <end position="132"/>
    </location>
</feature>
<dbReference type="Proteomes" id="UP000233080">
    <property type="component" value="Unassembled WGS sequence"/>
</dbReference>
<proteinExistence type="predicted"/>